<feature type="transmembrane region" description="Helical" evidence="1">
    <location>
        <begin position="171"/>
        <end position="189"/>
    </location>
</feature>
<evidence type="ECO:0000313" key="4">
    <source>
        <dbReference type="Proteomes" id="UP000477488"/>
    </source>
</evidence>
<feature type="transmembrane region" description="Helical" evidence="1">
    <location>
        <begin position="90"/>
        <end position="118"/>
    </location>
</feature>
<organism evidence="3 4">
    <name type="scientific">Desulfovibrio porci</name>
    <dbReference type="NCBI Taxonomy" id="2605782"/>
    <lineage>
        <taxon>Bacteria</taxon>
        <taxon>Pseudomonadati</taxon>
        <taxon>Thermodesulfobacteriota</taxon>
        <taxon>Desulfovibrionia</taxon>
        <taxon>Desulfovibrionales</taxon>
        <taxon>Desulfovibrionaceae</taxon>
        <taxon>Desulfovibrio</taxon>
    </lineage>
</organism>
<evidence type="ECO:0000256" key="1">
    <source>
        <dbReference type="SAM" id="Phobius"/>
    </source>
</evidence>
<keyword evidence="1" id="KW-0812">Transmembrane</keyword>
<dbReference type="InterPro" id="IPR005115">
    <property type="entry name" value="Gly_transporter"/>
</dbReference>
<dbReference type="RefSeq" id="WP_195841036.1">
    <property type="nucleotide sequence ID" value="NZ_JAXELC010000039.1"/>
</dbReference>
<reference evidence="3 4" key="1">
    <citation type="submission" date="2019-09" db="EMBL/GenBank/DDBJ databases">
        <title>In-depth cultivation of the pig gut microbiome towards novel bacterial diversity and tailored functional studies.</title>
        <authorList>
            <person name="Wylensek D."/>
            <person name="Hitch T.C.A."/>
            <person name="Clavel T."/>
        </authorList>
    </citation>
    <scope>NUCLEOTIDE SEQUENCE [LARGE SCALE GENOMIC DNA]</scope>
    <source>
        <strain evidence="3 4">PG-178-WT-4</strain>
    </source>
</reference>
<dbReference type="EMBL" id="VUMH01000022">
    <property type="protein sequence ID" value="MSS29088.1"/>
    <property type="molecule type" value="Genomic_DNA"/>
</dbReference>
<feature type="transmembrane region" description="Helical" evidence="1">
    <location>
        <begin position="25"/>
        <end position="44"/>
    </location>
</feature>
<protein>
    <recommendedName>
        <fullName evidence="2">Glycine transporter domain-containing protein</fullName>
    </recommendedName>
</protein>
<dbReference type="AlphaFoldDB" id="A0A6L5XP77"/>
<dbReference type="Proteomes" id="UP000477488">
    <property type="component" value="Unassembled WGS sequence"/>
</dbReference>
<gene>
    <name evidence="3" type="ORF">FYJ44_13885</name>
</gene>
<keyword evidence="4" id="KW-1185">Reference proteome</keyword>
<name>A0A6L5XP77_9BACT</name>
<keyword evidence="1" id="KW-0472">Membrane</keyword>
<comment type="caution">
    <text evidence="3">The sequence shown here is derived from an EMBL/GenBank/DDBJ whole genome shotgun (WGS) entry which is preliminary data.</text>
</comment>
<dbReference type="Pfam" id="PF03458">
    <property type="entry name" value="Gly_transporter"/>
    <property type="match status" value="1"/>
</dbReference>
<feature type="domain" description="Glycine transporter" evidence="2">
    <location>
        <begin position="84"/>
        <end position="154"/>
    </location>
</feature>
<evidence type="ECO:0000313" key="3">
    <source>
        <dbReference type="EMBL" id="MSS29088.1"/>
    </source>
</evidence>
<feature type="transmembrane region" description="Helical" evidence="1">
    <location>
        <begin position="56"/>
        <end position="78"/>
    </location>
</feature>
<evidence type="ECO:0000259" key="2">
    <source>
        <dbReference type="Pfam" id="PF03458"/>
    </source>
</evidence>
<proteinExistence type="predicted"/>
<sequence>MAAGFLLAAAASCRGRLYGGHITGAAVLGCLCGLSGALLRECLLNGPDGVALVMRHLPGVVLAGALAGAVSGGLGRFGERLFFWLDSLSLGLAACLGTLCGMRLGAAGALVLGLLAGLTPGLIRDVALGDTARAVEETWYATAAALGCMLTILLALLPSARPLPWATGGEWGYACVLGGVLLVVLLRVWRGRRGMA</sequence>
<accession>A0A6L5XP77</accession>
<feature type="transmembrane region" description="Helical" evidence="1">
    <location>
        <begin position="139"/>
        <end position="159"/>
    </location>
</feature>
<keyword evidence="1" id="KW-1133">Transmembrane helix</keyword>